<keyword evidence="2" id="KW-0812">Transmembrane</keyword>
<dbReference type="Proteomes" id="UP000217448">
    <property type="component" value="Unassembled WGS sequence"/>
</dbReference>
<evidence type="ECO:0000256" key="1">
    <source>
        <dbReference type="SAM" id="MobiDB-lite"/>
    </source>
</evidence>
<keyword evidence="2" id="KW-1133">Transmembrane helix</keyword>
<keyword evidence="4" id="KW-1185">Reference proteome</keyword>
<evidence type="ECO:0000313" key="4">
    <source>
        <dbReference type="Proteomes" id="UP000217448"/>
    </source>
</evidence>
<organism evidence="3 4">
    <name type="scientific">Alloyangia mangrovi</name>
    <dbReference type="NCBI Taxonomy" id="1779329"/>
    <lineage>
        <taxon>Bacteria</taxon>
        <taxon>Pseudomonadati</taxon>
        <taxon>Pseudomonadota</taxon>
        <taxon>Alphaproteobacteria</taxon>
        <taxon>Rhodobacterales</taxon>
        <taxon>Roseobacteraceae</taxon>
        <taxon>Alloyangia</taxon>
    </lineage>
</organism>
<keyword evidence="2" id="KW-0472">Membrane</keyword>
<accession>A0ABT2KR51</accession>
<proteinExistence type="predicted"/>
<comment type="caution">
    <text evidence="3">The sequence shown here is derived from an EMBL/GenBank/DDBJ whole genome shotgun (WGS) entry which is preliminary data.</text>
</comment>
<feature type="compositionally biased region" description="Basic and acidic residues" evidence="1">
    <location>
        <begin position="72"/>
        <end position="88"/>
    </location>
</feature>
<name>A0ABT2KR51_9RHOB</name>
<evidence type="ECO:0000313" key="3">
    <source>
        <dbReference type="EMBL" id="MCT4372611.1"/>
    </source>
</evidence>
<feature type="region of interest" description="Disordered" evidence="1">
    <location>
        <begin position="59"/>
        <end position="88"/>
    </location>
</feature>
<feature type="transmembrane region" description="Helical" evidence="2">
    <location>
        <begin position="6"/>
        <end position="27"/>
    </location>
</feature>
<gene>
    <name evidence="3" type="ORF">CLG85_020800</name>
</gene>
<dbReference type="RefSeq" id="WP_141244556.1">
    <property type="nucleotide sequence ID" value="NZ_NTHN02000050.1"/>
</dbReference>
<sequence length="88" mass="9844">MMPFDAIISISGMLVCLVGLVHVVIAYRRTTRSAEPDPQRVRRFVESAPPIPGHLLYAHQDRCPTARPSRAQKAEPAEEDSKDHEAPR</sequence>
<dbReference type="EMBL" id="NTHN02000050">
    <property type="protein sequence ID" value="MCT4372611.1"/>
    <property type="molecule type" value="Genomic_DNA"/>
</dbReference>
<protein>
    <submittedName>
        <fullName evidence="3">Uncharacterized protein</fullName>
    </submittedName>
</protein>
<evidence type="ECO:0000256" key="2">
    <source>
        <dbReference type="SAM" id="Phobius"/>
    </source>
</evidence>
<reference evidence="4" key="1">
    <citation type="submission" date="2023-07" db="EMBL/GenBank/DDBJ databases">
        <title>Yangia mangrovi SAOS 153D genome.</title>
        <authorList>
            <person name="Verma A."/>
            <person name="Pal Y."/>
            <person name="Sundharam S."/>
            <person name="Bisht B."/>
            <person name="Srinivasan K."/>
        </authorList>
    </citation>
    <scope>NUCLEOTIDE SEQUENCE [LARGE SCALE GENOMIC DNA]</scope>
    <source>
        <strain evidence="4">SAOS 153D</strain>
    </source>
</reference>